<proteinExistence type="predicted"/>
<evidence type="ECO:0000313" key="1">
    <source>
        <dbReference type="EMBL" id="MBF2230420.1"/>
    </source>
</evidence>
<comment type="caution">
    <text evidence="1">The sequence shown here is derived from an EMBL/GenBank/DDBJ whole genome shotgun (WGS) entry which is preliminary data.</text>
</comment>
<dbReference type="EMBL" id="JACGQI010000013">
    <property type="protein sequence ID" value="MBF2230420.1"/>
    <property type="molecule type" value="Genomic_DNA"/>
</dbReference>
<organism evidence="1 2">
    <name type="scientific">Staphylococcus epidermidis</name>
    <dbReference type="NCBI Taxonomy" id="1282"/>
    <lineage>
        <taxon>Bacteria</taxon>
        <taxon>Bacillati</taxon>
        <taxon>Bacillota</taxon>
        <taxon>Bacilli</taxon>
        <taxon>Bacillales</taxon>
        <taxon>Staphylococcaceae</taxon>
        <taxon>Staphylococcus</taxon>
    </lineage>
</organism>
<dbReference type="OrthoDB" id="9976116at2"/>
<name>A0A8X8K5X1_STAEP</name>
<reference evidence="1" key="1">
    <citation type="submission" date="2020-08" db="EMBL/GenBank/DDBJ databases">
        <title>Changes in the skin microbiome associated with squamous cell carcinoma in transplant recipients.</title>
        <authorList>
            <person name="Zaugg J."/>
            <person name="Krueger A."/>
            <person name="Lachner N."/>
        </authorList>
    </citation>
    <scope>NUCLEOTIDE SEQUENCE</scope>
    <source>
        <strain evidence="1">R5988</strain>
    </source>
</reference>
<evidence type="ECO:0000313" key="2">
    <source>
        <dbReference type="Proteomes" id="UP000648077"/>
    </source>
</evidence>
<gene>
    <name evidence="1" type="ORF">H3963_08275</name>
</gene>
<protein>
    <submittedName>
        <fullName evidence="1">Uncharacterized protein</fullName>
    </submittedName>
</protein>
<dbReference type="AlphaFoldDB" id="A0A8X8K5X1"/>
<dbReference type="Proteomes" id="UP000648077">
    <property type="component" value="Unassembled WGS sequence"/>
</dbReference>
<accession>A0A8X8K5X1</accession>
<dbReference type="RefSeq" id="WP_002504632.1">
    <property type="nucleotide sequence ID" value="NZ_CP064525.1"/>
</dbReference>
<sequence>MLDDANLTNDSMKKIFKNIKKRAVKKYEEEFNGVYHSTNHERYKNLDEKLIEYVESADYPGWNTAVERQRELTGIIQEYYNVSEEFELIVTRGLTLEEKKEIVRGVNGITLISHKVLCKVNTNIKKELANKKKIDIKANYPVFDYREKVFSDLSKLPQSNLAITSLGTVVAKDNIQLS</sequence>